<proteinExistence type="predicted"/>
<name>A0A1T2XET2_9BACL</name>
<gene>
    <name evidence="1" type="ORF">BVG16_10935</name>
</gene>
<evidence type="ECO:0000313" key="2">
    <source>
        <dbReference type="Proteomes" id="UP000190188"/>
    </source>
</evidence>
<organism evidence="1 2">
    <name type="scientific">Paenibacillus selenitireducens</name>
    <dbReference type="NCBI Taxonomy" id="1324314"/>
    <lineage>
        <taxon>Bacteria</taxon>
        <taxon>Bacillati</taxon>
        <taxon>Bacillota</taxon>
        <taxon>Bacilli</taxon>
        <taxon>Bacillales</taxon>
        <taxon>Paenibacillaceae</taxon>
        <taxon>Paenibacillus</taxon>
    </lineage>
</organism>
<keyword evidence="2" id="KW-1185">Reference proteome</keyword>
<reference evidence="1 2" key="1">
    <citation type="submission" date="2017-01" db="EMBL/GenBank/DDBJ databases">
        <title>Genome analysis of Paenibacillus selenitrireducens ES3-24.</title>
        <authorList>
            <person name="Xu D."/>
            <person name="Yao R."/>
            <person name="Zheng S."/>
        </authorList>
    </citation>
    <scope>NUCLEOTIDE SEQUENCE [LARGE SCALE GENOMIC DNA]</scope>
    <source>
        <strain evidence="1 2">ES3-24</strain>
    </source>
</reference>
<comment type="caution">
    <text evidence="1">The sequence shown here is derived from an EMBL/GenBank/DDBJ whole genome shotgun (WGS) entry which is preliminary data.</text>
</comment>
<dbReference type="RefSeq" id="WP_078498651.1">
    <property type="nucleotide sequence ID" value="NZ_MSZX01000004.1"/>
</dbReference>
<protein>
    <submittedName>
        <fullName evidence="1">Uncharacterized protein</fullName>
    </submittedName>
</protein>
<evidence type="ECO:0000313" key="1">
    <source>
        <dbReference type="EMBL" id="OPA78389.1"/>
    </source>
</evidence>
<dbReference type="Proteomes" id="UP000190188">
    <property type="component" value="Unassembled WGS sequence"/>
</dbReference>
<sequence length="117" mass="12387">MTIQVKAVFQSAADAEAAQNKLRSLRVEQVTVEQIGGTTDTYQGFLNYNGDPAWYSLGNLSSMSMLSYSTSAMAGLYAAGANAFSEAARSFVLTATMPDDTYGQAKHAIELSGGSIQ</sequence>
<accession>A0A1T2XET2</accession>
<dbReference type="OrthoDB" id="2618756at2"/>
<dbReference type="STRING" id="1324314.BVG16_10935"/>
<dbReference type="AlphaFoldDB" id="A0A1T2XET2"/>
<dbReference type="EMBL" id="MSZX01000004">
    <property type="protein sequence ID" value="OPA78389.1"/>
    <property type="molecule type" value="Genomic_DNA"/>
</dbReference>